<reference evidence="3 4" key="1">
    <citation type="journal article" date="2020" name="ISME J.">
        <title>Uncovering the hidden diversity of litter-decomposition mechanisms in mushroom-forming fungi.</title>
        <authorList>
            <person name="Floudas D."/>
            <person name="Bentzer J."/>
            <person name="Ahren D."/>
            <person name="Johansson T."/>
            <person name="Persson P."/>
            <person name="Tunlid A."/>
        </authorList>
    </citation>
    <scope>NUCLEOTIDE SEQUENCE [LARGE SCALE GENOMIC DNA]</scope>
    <source>
        <strain evidence="3 4">CBS 406.79</strain>
    </source>
</reference>
<feature type="region of interest" description="Disordered" evidence="1">
    <location>
        <begin position="31"/>
        <end position="113"/>
    </location>
</feature>
<name>A0A8H5HJA1_9AGAR</name>
<evidence type="ECO:0000313" key="3">
    <source>
        <dbReference type="EMBL" id="KAF5384541.1"/>
    </source>
</evidence>
<evidence type="ECO:0000313" key="4">
    <source>
        <dbReference type="Proteomes" id="UP000518752"/>
    </source>
</evidence>
<protein>
    <submittedName>
        <fullName evidence="3">Uncharacterized protein</fullName>
    </submittedName>
</protein>
<feature type="signal peptide" evidence="2">
    <location>
        <begin position="1"/>
        <end position="25"/>
    </location>
</feature>
<dbReference type="Proteomes" id="UP000518752">
    <property type="component" value="Unassembled WGS sequence"/>
</dbReference>
<dbReference type="AlphaFoldDB" id="A0A8H5HJA1"/>
<feature type="compositionally biased region" description="Polar residues" evidence="1">
    <location>
        <begin position="31"/>
        <end position="48"/>
    </location>
</feature>
<proteinExistence type="predicted"/>
<evidence type="ECO:0000256" key="2">
    <source>
        <dbReference type="SAM" id="SignalP"/>
    </source>
</evidence>
<feature type="compositionally biased region" description="Basic and acidic residues" evidence="1">
    <location>
        <begin position="102"/>
        <end position="113"/>
    </location>
</feature>
<gene>
    <name evidence="3" type="ORF">D9757_006440</name>
</gene>
<organism evidence="3 4">
    <name type="scientific">Collybiopsis confluens</name>
    <dbReference type="NCBI Taxonomy" id="2823264"/>
    <lineage>
        <taxon>Eukaryota</taxon>
        <taxon>Fungi</taxon>
        <taxon>Dikarya</taxon>
        <taxon>Basidiomycota</taxon>
        <taxon>Agaricomycotina</taxon>
        <taxon>Agaricomycetes</taxon>
        <taxon>Agaricomycetidae</taxon>
        <taxon>Agaricales</taxon>
        <taxon>Marasmiineae</taxon>
        <taxon>Omphalotaceae</taxon>
        <taxon>Collybiopsis</taxon>
    </lineage>
</organism>
<keyword evidence="4" id="KW-1185">Reference proteome</keyword>
<comment type="caution">
    <text evidence="3">The sequence shown here is derived from an EMBL/GenBank/DDBJ whole genome shotgun (WGS) entry which is preliminary data.</text>
</comment>
<feature type="chain" id="PRO_5034300044" evidence="2">
    <location>
        <begin position="26"/>
        <end position="113"/>
    </location>
</feature>
<accession>A0A8H5HJA1</accession>
<keyword evidence="2" id="KW-0732">Signal</keyword>
<sequence length="113" mass="11352">MRFATISTYALIVVVGLLGSAGVRAAPTTEITSGGNVISSGSTQSPQINVVDPVGASSAATHQNKQLSDDIPSPVANGRGSRPNFHAEGGRLSPAPAGGNRGHGEYRLGEGSN</sequence>
<evidence type="ECO:0000256" key="1">
    <source>
        <dbReference type="SAM" id="MobiDB-lite"/>
    </source>
</evidence>
<dbReference type="EMBL" id="JAACJN010000043">
    <property type="protein sequence ID" value="KAF5384541.1"/>
    <property type="molecule type" value="Genomic_DNA"/>
</dbReference>